<dbReference type="EMBL" id="JABXJJ020000021">
    <property type="protein sequence ID" value="MDI5971268.1"/>
    <property type="molecule type" value="Genomic_DNA"/>
</dbReference>
<protein>
    <submittedName>
        <fullName evidence="4">Pyridoxamine 5'-phosphate oxidase family protein</fullName>
    </submittedName>
</protein>
<keyword evidence="1" id="KW-0560">Oxidoreductase</keyword>
<dbReference type="GO" id="GO:0070967">
    <property type="term" value="F:coenzyme F420 binding"/>
    <property type="evidence" value="ECO:0007669"/>
    <property type="project" value="TreeGrafter"/>
</dbReference>
<gene>
    <name evidence="3" type="ORF">POF43_004800</name>
    <name evidence="4" type="ORF">POF50_018285</name>
</gene>
<dbReference type="InterPro" id="IPR012349">
    <property type="entry name" value="Split_barrel_FMN-bd"/>
</dbReference>
<proteinExistence type="predicted"/>
<dbReference type="InterPro" id="IPR052019">
    <property type="entry name" value="F420H2_bilvrd_red/Heme_oxyg"/>
</dbReference>
<organism evidence="4">
    <name type="scientific">Streptantibioticus silvisoli</name>
    <dbReference type="NCBI Taxonomy" id="2705255"/>
    <lineage>
        <taxon>Bacteria</taxon>
        <taxon>Bacillati</taxon>
        <taxon>Actinomycetota</taxon>
        <taxon>Actinomycetes</taxon>
        <taxon>Kitasatosporales</taxon>
        <taxon>Streptomycetaceae</taxon>
        <taxon>Streptantibioticus</taxon>
    </lineage>
</organism>
<dbReference type="SUPFAM" id="SSF50475">
    <property type="entry name" value="FMN-binding split barrel"/>
    <property type="match status" value="1"/>
</dbReference>
<dbReference type="RefSeq" id="WP_271314332.1">
    <property type="nucleotide sequence ID" value="NZ_JAAGKO020000004.1"/>
</dbReference>
<dbReference type="InterPro" id="IPR011576">
    <property type="entry name" value="Pyridox_Oxase_N"/>
</dbReference>
<comment type="caution">
    <text evidence="4">The sequence shown here is derived from an EMBL/GenBank/DDBJ whole genome shotgun (WGS) entry which is preliminary data.</text>
</comment>
<dbReference type="GO" id="GO:0005829">
    <property type="term" value="C:cytosol"/>
    <property type="evidence" value="ECO:0007669"/>
    <property type="project" value="TreeGrafter"/>
</dbReference>
<dbReference type="EMBL" id="JAAGKO020000004">
    <property type="protein sequence ID" value="MDI5962050.1"/>
    <property type="molecule type" value="Genomic_DNA"/>
</dbReference>
<dbReference type="Proteomes" id="UP001156398">
    <property type="component" value="Unassembled WGS sequence"/>
</dbReference>
<reference evidence="4 5" key="1">
    <citation type="submission" date="2023-05" db="EMBL/GenBank/DDBJ databases">
        <title>Streptantibioticus silvisoli sp. nov., acidotolerant actinomycetes 1 from pine litter.</title>
        <authorList>
            <person name="Swiecimska M."/>
            <person name="Golinska P."/>
            <person name="Sangal V."/>
            <person name="Wachnowicz B."/>
            <person name="Goodfellow M."/>
        </authorList>
    </citation>
    <scope>NUCLEOTIDE SEQUENCE</scope>
    <source>
        <strain evidence="4">SL13</strain>
        <strain evidence="3 5">SL54</strain>
    </source>
</reference>
<evidence type="ECO:0000259" key="2">
    <source>
        <dbReference type="Pfam" id="PF01243"/>
    </source>
</evidence>
<dbReference type="AlphaFoldDB" id="A0AA90GZP5"/>
<dbReference type="GO" id="GO:0016627">
    <property type="term" value="F:oxidoreductase activity, acting on the CH-CH group of donors"/>
    <property type="evidence" value="ECO:0007669"/>
    <property type="project" value="TreeGrafter"/>
</dbReference>
<name>A0AA90GZP5_9ACTN</name>
<evidence type="ECO:0000313" key="5">
    <source>
        <dbReference type="Proteomes" id="UP001156398"/>
    </source>
</evidence>
<evidence type="ECO:0000313" key="3">
    <source>
        <dbReference type="EMBL" id="MDI5962050.1"/>
    </source>
</evidence>
<keyword evidence="5" id="KW-1185">Reference proteome</keyword>
<evidence type="ECO:0000256" key="1">
    <source>
        <dbReference type="ARBA" id="ARBA00023002"/>
    </source>
</evidence>
<accession>A0AA90GZP5</accession>
<dbReference type="PANTHER" id="PTHR35176">
    <property type="entry name" value="HEME OXYGENASE HI_0854-RELATED"/>
    <property type="match status" value="1"/>
</dbReference>
<sequence length="138" mass="15003">MAFDPRTPSPDFLAFWREPHYATLTTVRPDGTPHVVPVGVTYDPPAGLARVTARDGSLKVRNVLTAGDAGAPVAVCQVDGGRWATLEGRATVSRVPGRIAEAVRRYEERYGREVREDPERVVIEIALTRAKGSPQLLG</sequence>
<feature type="domain" description="Pyridoxamine 5'-phosphate oxidase N-terminal" evidence="2">
    <location>
        <begin position="12"/>
        <end position="130"/>
    </location>
</feature>
<evidence type="ECO:0000313" key="4">
    <source>
        <dbReference type="EMBL" id="MDI5971268.1"/>
    </source>
</evidence>
<dbReference type="PANTHER" id="PTHR35176:SF1">
    <property type="entry name" value="F420H(2)-DEPENDENT BILIVERDIN REDUCTASE"/>
    <property type="match status" value="1"/>
</dbReference>
<dbReference type="Gene3D" id="2.30.110.10">
    <property type="entry name" value="Electron Transport, Fmn-binding Protein, Chain A"/>
    <property type="match status" value="1"/>
</dbReference>
<dbReference type="Pfam" id="PF01243">
    <property type="entry name" value="PNPOx_N"/>
    <property type="match status" value="1"/>
</dbReference>